<dbReference type="AlphaFoldDB" id="A0AA88QU51"/>
<dbReference type="Proteomes" id="UP001187471">
    <property type="component" value="Unassembled WGS sequence"/>
</dbReference>
<dbReference type="EMBL" id="JAVXUO010002083">
    <property type="protein sequence ID" value="KAK2976383.1"/>
    <property type="molecule type" value="Genomic_DNA"/>
</dbReference>
<name>A0AA88QU51_9ASTE</name>
<proteinExistence type="predicted"/>
<protein>
    <submittedName>
        <fullName evidence="1">Uncharacterized protein</fullName>
    </submittedName>
</protein>
<comment type="caution">
    <text evidence="1">The sequence shown here is derived from an EMBL/GenBank/DDBJ whole genome shotgun (WGS) entry which is preliminary data.</text>
</comment>
<keyword evidence="2" id="KW-1185">Reference proteome</keyword>
<reference evidence="1" key="1">
    <citation type="submission" date="2022-12" db="EMBL/GenBank/DDBJ databases">
        <title>Draft genome assemblies for two species of Escallonia (Escalloniales).</title>
        <authorList>
            <person name="Chanderbali A."/>
            <person name="Dervinis C."/>
            <person name="Anghel I."/>
            <person name="Soltis D."/>
            <person name="Soltis P."/>
            <person name="Zapata F."/>
        </authorList>
    </citation>
    <scope>NUCLEOTIDE SEQUENCE</scope>
    <source>
        <strain evidence="1">UCBG92.1500</strain>
        <tissue evidence="1">Leaf</tissue>
    </source>
</reference>
<organism evidence="1 2">
    <name type="scientific">Escallonia rubra</name>
    <dbReference type="NCBI Taxonomy" id="112253"/>
    <lineage>
        <taxon>Eukaryota</taxon>
        <taxon>Viridiplantae</taxon>
        <taxon>Streptophyta</taxon>
        <taxon>Embryophyta</taxon>
        <taxon>Tracheophyta</taxon>
        <taxon>Spermatophyta</taxon>
        <taxon>Magnoliopsida</taxon>
        <taxon>eudicotyledons</taxon>
        <taxon>Gunneridae</taxon>
        <taxon>Pentapetalae</taxon>
        <taxon>asterids</taxon>
        <taxon>campanulids</taxon>
        <taxon>Escalloniales</taxon>
        <taxon>Escalloniaceae</taxon>
        <taxon>Escallonia</taxon>
    </lineage>
</organism>
<accession>A0AA88QU51</accession>
<evidence type="ECO:0000313" key="1">
    <source>
        <dbReference type="EMBL" id="KAK2976383.1"/>
    </source>
</evidence>
<evidence type="ECO:0000313" key="2">
    <source>
        <dbReference type="Proteomes" id="UP001187471"/>
    </source>
</evidence>
<gene>
    <name evidence="1" type="ORF">RJ640_008093</name>
</gene>
<sequence length="187" mass="20061">MKELGTIPVTVNDLSKETRNDSTSFTRLEEAIFGVTFVTIFALLQLPCEKIQGSRVPTVIFKGKPAIFHAFVVSLDFAFTGAVMTMSLRQGTAESPSEVLTRLRSEGFQLGTSSKSHLSITAVTAATSSKDNSSCSTISQATESAVSASRLNTNSYLPTFHGPLTEMDLLGAQPQATSEMQELDTSL</sequence>